<dbReference type="EMBL" id="MU273670">
    <property type="protein sequence ID" value="KAI0029526.1"/>
    <property type="molecule type" value="Genomic_DNA"/>
</dbReference>
<dbReference type="Proteomes" id="UP000814128">
    <property type="component" value="Unassembled WGS sequence"/>
</dbReference>
<gene>
    <name evidence="1" type="ORF">K488DRAFT_56157</name>
</gene>
<reference evidence="1" key="2">
    <citation type="journal article" date="2022" name="New Phytol.">
        <title>Evolutionary transition to the ectomycorrhizal habit in the genomes of a hyperdiverse lineage of mushroom-forming fungi.</title>
        <authorList>
            <person name="Looney B."/>
            <person name="Miyauchi S."/>
            <person name="Morin E."/>
            <person name="Drula E."/>
            <person name="Courty P.E."/>
            <person name="Kohler A."/>
            <person name="Kuo A."/>
            <person name="LaButti K."/>
            <person name="Pangilinan J."/>
            <person name="Lipzen A."/>
            <person name="Riley R."/>
            <person name="Andreopoulos W."/>
            <person name="He G."/>
            <person name="Johnson J."/>
            <person name="Nolan M."/>
            <person name="Tritt A."/>
            <person name="Barry K.W."/>
            <person name="Grigoriev I.V."/>
            <person name="Nagy L.G."/>
            <person name="Hibbett D."/>
            <person name="Henrissat B."/>
            <person name="Matheny P.B."/>
            <person name="Labbe J."/>
            <person name="Martin F.M."/>
        </authorList>
    </citation>
    <scope>NUCLEOTIDE SEQUENCE</scope>
    <source>
        <strain evidence="1">EC-137</strain>
    </source>
</reference>
<name>A0ACB8QDZ9_9AGAM</name>
<evidence type="ECO:0000313" key="1">
    <source>
        <dbReference type="EMBL" id="KAI0029526.1"/>
    </source>
</evidence>
<comment type="caution">
    <text evidence="1">The sequence shown here is derived from an EMBL/GenBank/DDBJ whole genome shotgun (WGS) entry which is preliminary data.</text>
</comment>
<keyword evidence="2" id="KW-1185">Reference proteome</keyword>
<proteinExistence type="predicted"/>
<accession>A0ACB8QDZ9</accession>
<sequence>MAIDGLIVLEPTGKPIVQTGFRAFTPAYPLLHIDAFNQAVLDAKRLQDVDPVIYVSSYENGAPSACCHLQHNGLHFLCPVSADVDPLYAFAFLSTFLDILQDYFGDVSVSTLKDNFDIVYQLLEETLDSGGHPLTTEPNALRDIVLPPSLLSKLLGAAGMADLASGAHGAQGTSAFASPIPWRKAGVRYNANEIYFDIVETLHAVVLKNGATLSSHVVGRIEANSKLSGVPDLTLTLNNPNAISDASFHPCVRLNRWTQQKALSFIPPDGKFTLLEYRYTASQSTGASPTSTSLTVAAASTSQIPIPFSLKAVLHTSEHSGSFDITLTSRLTTRPLEDFTLEIYLGDGTTSASCTIGSGAEWSYVPSRHVLRWSIPSVQASSGRWTLQGSFSSLDAKPRPARAIQTTFTISSNLFSALKVDQLKLIGETYKPYKGVRGRSEGAVEWRAEWLPA</sequence>
<organism evidence="1 2">
    <name type="scientific">Vararia minispora EC-137</name>
    <dbReference type="NCBI Taxonomy" id="1314806"/>
    <lineage>
        <taxon>Eukaryota</taxon>
        <taxon>Fungi</taxon>
        <taxon>Dikarya</taxon>
        <taxon>Basidiomycota</taxon>
        <taxon>Agaricomycotina</taxon>
        <taxon>Agaricomycetes</taxon>
        <taxon>Russulales</taxon>
        <taxon>Lachnocladiaceae</taxon>
        <taxon>Vararia</taxon>
    </lineage>
</organism>
<evidence type="ECO:0000313" key="2">
    <source>
        <dbReference type="Proteomes" id="UP000814128"/>
    </source>
</evidence>
<protein>
    <submittedName>
        <fullName evidence="1">Clathrin adaptor mu subunit</fullName>
    </submittedName>
</protein>
<reference evidence="1" key="1">
    <citation type="submission" date="2021-02" db="EMBL/GenBank/DDBJ databases">
        <authorList>
            <consortium name="DOE Joint Genome Institute"/>
            <person name="Ahrendt S."/>
            <person name="Looney B.P."/>
            <person name="Miyauchi S."/>
            <person name="Morin E."/>
            <person name="Drula E."/>
            <person name="Courty P.E."/>
            <person name="Chicoki N."/>
            <person name="Fauchery L."/>
            <person name="Kohler A."/>
            <person name="Kuo A."/>
            <person name="Labutti K."/>
            <person name="Pangilinan J."/>
            <person name="Lipzen A."/>
            <person name="Riley R."/>
            <person name="Andreopoulos W."/>
            <person name="He G."/>
            <person name="Johnson J."/>
            <person name="Barry K.W."/>
            <person name="Grigoriev I.V."/>
            <person name="Nagy L."/>
            <person name="Hibbett D."/>
            <person name="Henrissat B."/>
            <person name="Matheny P.B."/>
            <person name="Labbe J."/>
            <person name="Martin F."/>
        </authorList>
    </citation>
    <scope>NUCLEOTIDE SEQUENCE</scope>
    <source>
        <strain evidence="1">EC-137</strain>
    </source>
</reference>